<feature type="region of interest" description="Disordered" evidence="2">
    <location>
        <begin position="150"/>
        <end position="171"/>
    </location>
</feature>
<dbReference type="PROSITE" id="PS50082">
    <property type="entry name" value="WD_REPEATS_2"/>
    <property type="match status" value="1"/>
</dbReference>
<feature type="compositionally biased region" description="Polar residues" evidence="2">
    <location>
        <begin position="159"/>
        <end position="171"/>
    </location>
</feature>
<organism evidence="4 5">
    <name type="scientific">Mizuhopecten yessoensis</name>
    <name type="common">Japanese scallop</name>
    <name type="synonym">Patinopecten yessoensis</name>
    <dbReference type="NCBI Taxonomy" id="6573"/>
    <lineage>
        <taxon>Eukaryota</taxon>
        <taxon>Metazoa</taxon>
        <taxon>Spiralia</taxon>
        <taxon>Lophotrochozoa</taxon>
        <taxon>Mollusca</taxon>
        <taxon>Bivalvia</taxon>
        <taxon>Autobranchia</taxon>
        <taxon>Pteriomorphia</taxon>
        <taxon>Pectinida</taxon>
        <taxon>Pectinoidea</taxon>
        <taxon>Pectinidae</taxon>
        <taxon>Mizuhopecten</taxon>
    </lineage>
</organism>
<sequence>MNRHQVLTGACNSGDQCYSVGSVEGIHFTAYAAGCDIVILASDFQRVQIIPGVTHGNVKVNCIDCSTDTGKIAASYQNKVYVFEPTPLLHHESTHKLDYQWYQTAMFETSCFINCITWNMEGSKLLTAGDTMQIWLYTQDSSPGRHPVQFSMGDEDTQDFGSTGQTNPPDNTHVNPEIQEESTWDCIWSQRPATPIYHIKFSPDGLLFASAGKADRLVKIWHEDRKLQLPLMRADSIVSPKKEVHHYSFVYIAHPRAVTGFSWRKTSKYMPRGSVANMLVTSCADNVCRLWCETILPDDGLVDLETFDPATTSDRKFHTHRHKKRFMQRLKTISNPDTTQNSQSDSPDNDLDETSPEEERHAIHKRRKHHKLGPDTLMSMANLSSINSAASIHDFHKFALHNNGVAPPLHFHLAASINPETDIPLLPVVGTKGETKHNFQLHWLNNKELQFTMEAEVILQDLHKSSLTHHHHHHHEHDIGSDSDGFPEHQSHTTHNGEEHESEGHPKKKKSSLFKKKHKGHRSPKENQELGSQSSIASDQGDHVSEGNSSGGMSPEVPGSMIDALDRKIEALLKDWHQSADMLFSIHPVDGSFLVWLVDWMDEYNPYCFRQAQVSFSSRLPNAFPVPDARTMASNMLMYCNYSKMDIKSAMRISENRFSPSNPTAPTKIQTQPAPATGKCFPGQNDNMLIPNVLLISKHFNGSLNQWQISFADSSKFSTVVSVAHASRACGHRFRTNSAACHPVLPLLLTTSHHNVPKPLTPCNEDNHRNGIQGDNHEEEHGGLQGQESLVGGVEFCSELILWRVDPVGPLSKSGGIIELARINSPQLSAFDNVAWVPTLLPSSTLGSYSNSPSALFVASDGNSLKMYQAVIDARTLLLEMGGQRKDKGMSFSSNTSSGYSQETPHTASELFNIVSLQSSARPGCIIEMEAIADAKQDWQQTQLLHVFQEQLVTGRPNNNAKGMEAIVDLRESGSFSENFYLVVLERNKDKGSTVHMWKINIASQTGLHDGNQSRHYVPDNNIIHDDGSDADSYIGSPVNGPAKPTAMVRLTFSTTKICSQPLPLPDGVSVVSASVSAGHLSSASIYPACLAPYLLATACSDGKTRFWRCDLKAVCALNHCEMTCSTTSYEMAVEEDDGVRRPTISTVTRSDVMDTTFSWAEWHMMGQSEPSLLHVRGQPISVSCAYSGRVAVAYRLGGVRSAPDNDNKYVNLYVAVYECESTGGSEWTLEDTIELKNISIPDPKAEIDLNFIFTPDNHSSKSSHYDDDSPGTLSPSSSLVNINRTKSVPSLSTIFTVRKCIAEHGNKTGMLQQKHLVQLDWVSTEDGNHILTVGVGSRILMYSQVSNDIVQSSKRSQTVDKKSTQSFGQSIKDVSHRRSVFQKSKSMVVDDHQEEIKWMKLRSIDLSTADGLPPLPMHLSWVRGGILVVGMDNEMHVYSQWRGAGTNDVLPVEENDNRSFEDAGLSMNISSLKPQQHFKPSYSMPSFKHLNTLSLKKEKLQGSESNLLRFSLSKDKSESSTSLSAIHEFGLFEAARQANPVLPQYHPKKLMELLNFGKIRRVKAILAHLVRYVAGGDIHQVEDMEGYEKDDGKWNQNRPRGISVSGASPCEMPRHQDDIKLDYKEISSIPPLPMYALLAADEDNTVAKADTMTSGGQVTTVMEQDYGDLFDSSPNLEDELDTTIGASSVDSRTSRTRLQSTVTSSRQNPYYFGPEYSLALTSHLTHTQLPGLSSLDQMYLLAVADTVANTKMDFADRMETDKPDSSMNENLKQGNAAESMDDCGLRFILAMRHHTYLLRTLPPRQRIALQQQGLKSFNLVWGFHSEATEELLSYIPSVQHDDPTWEELKQFGAGWWINNINILRRRIEKVAKAAFQRRKDPMDSAIFYLAMKKKNVLWGLYRSIDDKKMMQFFRNDFSQDRWRKAALKNAFALLGRQRFTHAAAFFLLAGALNDAVEVCLDKLNDVQLALVICRLNDGEDMMPDSVKKILYMSILGCDEKGENYDSCKAHPDPFLRSMSLWSLKDYRGSLNTLLHSSDSHHHKVVDSVELEGHNAMPSVFNFYNFLRTHPLLLRLRIAATGQTKKNKKIIPGFTRQQTVVLDDSSVFVDKVTPMERKLFFTTAHSHYMNGCPLLALEVLSKLPPVIEDKKALDVDFESETSSKDDCINTGTLDDEAAVTDWSKPAVSGFQETSNGFDWSTPVASAKETSDLDWGASIDKFGADDDLPNFNISSEEDADEDDDEMNGVRSASQPKGKLEKLPTIVVEEPSPPVQSSEDMSPEKPPDKVKDKGHQVDIFAQQYKFIACLKVLMEEMQTLATGFEVDGGQLRFQLYIWLEREVEVLQYLCNYGGTDQEGQEDLHANTDALNGYDDETLLDVHTSFTRSMSQRSDSSYKPTLHEVILAEKMDFEAKLERMARRKQWLRANQQLLRTLASYCVLQGAGGGGLASVEMELLLLLQELQQDKPQQQLLSPLPFPTTLPLLSASIASSKTVVADPIQHIQCMTQDLLHSIVELTTPPGLGINMNTVLVMQNLSVALSSCLYQCLCDCDSFVVSLNETQGTSMDGFMAHNFNSSQAGHLMAGVQRYRRRSSIGDNLINTPPSKWPGVTSLRVLLAREKDNAAPKLNILCCESLIAVYVSLLVNAMAMYDCNMLYRLVSHRFEHQMWGALFGGGVKTALKVANNPHPVSMRPGDDLSKTRIKLNMKVGAGPGTKEKTTFRETFVPPELSMISFFMTKPFNTSSEKEFHYDSEESLSDEDEPFDDDEEDYLRPKTLPLASTQQSTDPTSYSWALIRFCVIKVILHNLQVFLPQIGIELQELPICSTLMHMVMKTLEQWMEVLQRKLELFAGPPEDFIAGLQLDVVTGVPQSKYQVLLQPQNSPFTDGHVCLPIKRLWFHLLKQAHLKDVFIRYIYRKKKIPQMDESTSQSDLPDGSVKIRDPMKIIHKEQDIITAFALNQANSSFLVLSTQKDVIELDIGHLLAPPSWLEDENEMDIEYIRNPNPSEGSSTDFFVVQAPSDSQQSGLTSGMSSPQTGASTPTHPGSGVFSQTGRGTNVLLRRPVSGVRRIGSHPNLPHYLTGGSDGSVRLYEWGHVQPLAMLRQPGVFPKVTKVQFSSQGNKCCVSDTEGDICLWQVGLGSNFNKPIMKLRCHNKTTSDFAFVGSSSLIATAGHSSESRNVCLWDTLLPQRSACVHAFTCHEHGCPAIVYAPHHQLLISGGRKGEICIFDIRQRQIRHTFQAHDSAIRCLAIDPEEEYFVTGSSEGDIKVWGLDVHQMVVGFPGEHSKSTFFRNMGAASGVTQVSIGSTHHMFSCGVDGSMKFRALPERDTIVRYWSAT</sequence>
<feature type="region of interest" description="Disordered" evidence="2">
    <location>
        <begin position="2747"/>
        <end position="2769"/>
    </location>
</feature>
<feature type="region of interest" description="Disordered" evidence="2">
    <location>
        <begin position="1590"/>
        <end position="1615"/>
    </location>
</feature>
<dbReference type="Proteomes" id="UP000242188">
    <property type="component" value="Unassembled WGS sequence"/>
</dbReference>
<feature type="region of interest" description="Disordered" evidence="2">
    <location>
        <begin position="3020"/>
        <end position="3054"/>
    </location>
</feature>
<feature type="compositionally biased region" description="Basic and acidic residues" evidence="2">
    <location>
        <begin position="2280"/>
        <end position="2290"/>
    </location>
</feature>
<dbReference type="PANTHER" id="PTHR13950">
    <property type="entry name" value="RABCONNECTIN-RELATED"/>
    <property type="match status" value="1"/>
</dbReference>
<dbReference type="GO" id="GO:0043291">
    <property type="term" value="C:RAVE complex"/>
    <property type="evidence" value="ECO:0007669"/>
    <property type="project" value="TreeGrafter"/>
</dbReference>
<dbReference type="OrthoDB" id="342131at2759"/>
<protein>
    <submittedName>
        <fullName evidence="4">DmX-like protein 2</fullName>
    </submittedName>
</protein>
<reference evidence="4 5" key="1">
    <citation type="journal article" date="2017" name="Nat. Ecol. Evol.">
        <title>Scallop genome provides insights into evolution of bilaterian karyotype and development.</title>
        <authorList>
            <person name="Wang S."/>
            <person name="Zhang J."/>
            <person name="Jiao W."/>
            <person name="Li J."/>
            <person name="Xun X."/>
            <person name="Sun Y."/>
            <person name="Guo X."/>
            <person name="Huan P."/>
            <person name="Dong B."/>
            <person name="Zhang L."/>
            <person name="Hu X."/>
            <person name="Sun X."/>
            <person name="Wang J."/>
            <person name="Zhao C."/>
            <person name="Wang Y."/>
            <person name="Wang D."/>
            <person name="Huang X."/>
            <person name="Wang R."/>
            <person name="Lv J."/>
            <person name="Li Y."/>
            <person name="Zhang Z."/>
            <person name="Liu B."/>
            <person name="Lu W."/>
            <person name="Hui Y."/>
            <person name="Liang J."/>
            <person name="Zhou Z."/>
            <person name="Hou R."/>
            <person name="Li X."/>
            <person name="Liu Y."/>
            <person name="Li H."/>
            <person name="Ning X."/>
            <person name="Lin Y."/>
            <person name="Zhao L."/>
            <person name="Xing Q."/>
            <person name="Dou J."/>
            <person name="Li Y."/>
            <person name="Mao J."/>
            <person name="Guo H."/>
            <person name="Dou H."/>
            <person name="Li T."/>
            <person name="Mu C."/>
            <person name="Jiang W."/>
            <person name="Fu Q."/>
            <person name="Fu X."/>
            <person name="Miao Y."/>
            <person name="Liu J."/>
            <person name="Yu Q."/>
            <person name="Li R."/>
            <person name="Liao H."/>
            <person name="Li X."/>
            <person name="Kong Y."/>
            <person name="Jiang Z."/>
            <person name="Chourrout D."/>
            <person name="Li R."/>
            <person name="Bao Z."/>
        </authorList>
    </citation>
    <scope>NUCLEOTIDE SEQUENCE [LARGE SCALE GENOMIC DNA]</scope>
    <source>
        <strain evidence="4 5">PY_sf001</strain>
    </source>
</reference>
<keyword evidence="5" id="KW-1185">Reference proteome</keyword>
<gene>
    <name evidence="4" type="ORF">KP79_PYT14946</name>
</gene>
<dbReference type="Gene3D" id="2.130.10.10">
    <property type="entry name" value="YVTN repeat-like/Quinoprotein amine dehydrogenase"/>
    <property type="match status" value="2"/>
</dbReference>
<dbReference type="PANTHER" id="PTHR13950:SF9">
    <property type="entry name" value="RABCONNECTIN-3A"/>
    <property type="match status" value="1"/>
</dbReference>
<feature type="region of interest" description="Disordered" evidence="2">
    <location>
        <begin position="315"/>
        <end position="372"/>
    </location>
</feature>
<feature type="region of interest" description="Disordered" evidence="2">
    <location>
        <begin position="759"/>
        <end position="784"/>
    </location>
</feature>
<evidence type="ECO:0000256" key="2">
    <source>
        <dbReference type="SAM" id="MobiDB-lite"/>
    </source>
</evidence>
<evidence type="ECO:0000259" key="3">
    <source>
        <dbReference type="Pfam" id="PF12234"/>
    </source>
</evidence>
<feature type="region of interest" description="Disordered" evidence="2">
    <location>
        <begin position="468"/>
        <end position="560"/>
    </location>
</feature>
<feature type="compositionally biased region" description="Basic and acidic residues" evidence="2">
    <location>
        <begin position="476"/>
        <end position="505"/>
    </location>
</feature>
<feature type="region of interest" description="Disordered" evidence="2">
    <location>
        <begin position="2225"/>
        <end position="2290"/>
    </location>
</feature>
<proteinExistence type="predicted"/>
<comment type="caution">
    <text evidence="4">The sequence shown here is derived from an EMBL/GenBank/DDBJ whole genome shotgun (WGS) entry which is preliminary data.</text>
</comment>
<dbReference type="SUPFAM" id="SSF50978">
    <property type="entry name" value="WD40 repeat-like"/>
    <property type="match status" value="2"/>
</dbReference>
<dbReference type="InterPro" id="IPR001680">
    <property type="entry name" value="WD40_rpt"/>
</dbReference>
<feature type="compositionally biased region" description="Basic residues" evidence="2">
    <location>
        <begin position="362"/>
        <end position="371"/>
    </location>
</feature>
<dbReference type="EMBL" id="NEDP02004063">
    <property type="protein sequence ID" value="OWF46915.1"/>
    <property type="molecule type" value="Genomic_DNA"/>
</dbReference>
<accession>A0A210QDU5</accession>
<evidence type="ECO:0000313" key="4">
    <source>
        <dbReference type="EMBL" id="OWF46915.1"/>
    </source>
</evidence>
<feature type="repeat" description="WD" evidence="1">
    <location>
        <begin position="3240"/>
        <end position="3281"/>
    </location>
</feature>
<dbReference type="STRING" id="6573.A0A210QDU5"/>
<feature type="compositionally biased region" description="Basic and acidic residues" evidence="2">
    <location>
        <begin position="765"/>
        <end position="782"/>
    </location>
</feature>
<keyword evidence="1" id="KW-0853">WD repeat</keyword>
<feature type="domain" description="RAVE complex protein Rav1 C-terminal" evidence="3">
    <location>
        <begin position="1777"/>
        <end position="2068"/>
    </location>
</feature>
<feature type="compositionally biased region" description="Basic residues" evidence="2">
    <location>
        <begin position="317"/>
        <end position="328"/>
    </location>
</feature>
<dbReference type="GO" id="GO:0007035">
    <property type="term" value="P:vacuolar acidification"/>
    <property type="evidence" value="ECO:0007669"/>
    <property type="project" value="TreeGrafter"/>
</dbReference>
<dbReference type="Pfam" id="PF00400">
    <property type="entry name" value="WD40"/>
    <property type="match status" value="3"/>
</dbReference>
<dbReference type="Pfam" id="PF12234">
    <property type="entry name" value="Rav1p_C"/>
    <property type="match status" value="2"/>
</dbReference>
<name>A0A210QDU5_MIZYE</name>
<evidence type="ECO:0000256" key="1">
    <source>
        <dbReference type="PROSITE-ProRule" id="PRU00221"/>
    </source>
</evidence>
<feature type="compositionally biased region" description="Acidic residues" evidence="2">
    <location>
        <begin position="347"/>
        <end position="356"/>
    </location>
</feature>
<feature type="region of interest" description="Disordered" evidence="2">
    <location>
        <begin position="1261"/>
        <end position="1280"/>
    </location>
</feature>
<feature type="compositionally biased region" description="Acidic residues" evidence="2">
    <location>
        <begin position="2753"/>
        <end position="2769"/>
    </location>
</feature>
<dbReference type="PROSITE" id="PS50294">
    <property type="entry name" value="WD_REPEATS_REGION"/>
    <property type="match status" value="1"/>
</dbReference>
<dbReference type="FunFam" id="2.130.10.10:FF:000651">
    <property type="entry name" value="RaBConnectin related"/>
    <property type="match status" value="1"/>
</dbReference>
<feature type="compositionally biased region" description="Polar residues" evidence="2">
    <location>
        <begin position="331"/>
        <end position="346"/>
    </location>
</feature>
<dbReference type="InterPro" id="IPR022033">
    <property type="entry name" value="Rav1p_C"/>
</dbReference>
<evidence type="ECO:0000313" key="5">
    <source>
        <dbReference type="Proteomes" id="UP000242188"/>
    </source>
</evidence>
<feature type="compositionally biased region" description="Basic residues" evidence="2">
    <location>
        <begin position="506"/>
        <end position="522"/>
    </location>
</feature>
<dbReference type="SMART" id="SM00320">
    <property type="entry name" value="WD40"/>
    <property type="match status" value="11"/>
</dbReference>
<feature type="compositionally biased region" description="Acidic residues" evidence="2">
    <location>
        <begin position="2234"/>
        <end position="2245"/>
    </location>
</feature>
<dbReference type="InterPro" id="IPR015943">
    <property type="entry name" value="WD40/YVTN_repeat-like_dom_sf"/>
</dbReference>
<dbReference type="InterPro" id="IPR036322">
    <property type="entry name" value="WD40_repeat_dom_sf"/>
</dbReference>
<feature type="compositionally biased region" description="Polar residues" evidence="2">
    <location>
        <begin position="529"/>
        <end position="538"/>
    </location>
</feature>
<dbReference type="InterPro" id="IPR052208">
    <property type="entry name" value="DmX-like/RAVE_component"/>
</dbReference>
<feature type="domain" description="RAVE complex protein Rav1 C-terminal" evidence="3">
    <location>
        <begin position="1361"/>
        <end position="1575"/>
    </location>
</feature>